<feature type="transmembrane region" description="Helical" evidence="13">
    <location>
        <begin position="50"/>
        <end position="73"/>
    </location>
</feature>
<dbReference type="PANTHER" id="PTHR35864">
    <property type="entry name" value="ZINC METALLOPROTEASE MJ0611-RELATED"/>
    <property type="match status" value="1"/>
</dbReference>
<evidence type="ECO:0000256" key="13">
    <source>
        <dbReference type="SAM" id="Phobius"/>
    </source>
</evidence>
<keyword evidence="8" id="KW-0378">Hydrolase</keyword>
<name>A0ABP7FQE1_9ACTN</name>
<evidence type="ECO:0000256" key="6">
    <source>
        <dbReference type="ARBA" id="ARBA00022692"/>
    </source>
</evidence>
<dbReference type="EMBL" id="BAABDD010000008">
    <property type="protein sequence ID" value="GAA3741329.1"/>
    <property type="molecule type" value="Genomic_DNA"/>
</dbReference>
<dbReference type="GO" id="GO:0006508">
    <property type="term" value="P:proteolysis"/>
    <property type="evidence" value="ECO:0007669"/>
    <property type="project" value="UniProtKB-KW"/>
</dbReference>
<evidence type="ECO:0000256" key="5">
    <source>
        <dbReference type="ARBA" id="ARBA00022670"/>
    </source>
</evidence>
<sequence length="307" mass="32605">MSTPEPAPHDSSGEATTAADTAAMERQANTGAATFPSERRGAAPEGSSRFAVLPSPIFVLLVGMTVLAGALSWNRTETEWFPGDAVYAPFVFMMGGWLVCLALHEFGHALVAWSCGERALRGSGYLRLNPFRFSEGFANLLLPVVIVLLGGFGMTGPTAYLDRTAVAGRLRRSAVALAGPLVSLALAVALWAGVKALIPDGFTTDNWAIAGLIYLCFLNLTAALVSLLPLPGLDGFNAIAPYLPQRAAAWAQARPTAIFGTVAVFAVLWFPPVHTALLSLMFSLMELLGINQNYVGFAQALFQFWVG</sequence>
<keyword evidence="7" id="KW-0479">Metal-binding</keyword>
<proteinExistence type="inferred from homology"/>
<organism evidence="15 16">
    <name type="scientific">Salinactinospora qingdaonensis</name>
    <dbReference type="NCBI Taxonomy" id="702744"/>
    <lineage>
        <taxon>Bacteria</taxon>
        <taxon>Bacillati</taxon>
        <taxon>Actinomycetota</taxon>
        <taxon>Actinomycetes</taxon>
        <taxon>Streptosporangiales</taxon>
        <taxon>Nocardiopsidaceae</taxon>
        <taxon>Salinactinospora</taxon>
    </lineage>
</organism>
<keyword evidence="10 13" id="KW-1133">Transmembrane helix</keyword>
<reference evidence="16" key="1">
    <citation type="journal article" date="2019" name="Int. J. Syst. Evol. Microbiol.">
        <title>The Global Catalogue of Microorganisms (GCM) 10K type strain sequencing project: providing services to taxonomists for standard genome sequencing and annotation.</title>
        <authorList>
            <consortium name="The Broad Institute Genomics Platform"/>
            <consortium name="The Broad Institute Genome Sequencing Center for Infectious Disease"/>
            <person name="Wu L."/>
            <person name="Ma J."/>
        </authorList>
    </citation>
    <scope>NUCLEOTIDE SEQUENCE [LARGE SCALE GENOMIC DNA]</scope>
    <source>
        <strain evidence="16">JCM 17137</strain>
    </source>
</reference>
<dbReference type="Pfam" id="PF02163">
    <property type="entry name" value="Peptidase_M50"/>
    <property type="match status" value="1"/>
</dbReference>
<dbReference type="CDD" id="cd06158">
    <property type="entry name" value="S2P-M50_like_1"/>
    <property type="match status" value="1"/>
</dbReference>
<evidence type="ECO:0000256" key="4">
    <source>
        <dbReference type="ARBA" id="ARBA00022475"/>
    </source>
</evidence>
<keyword evidence="11" id="KW-0482">Metalloprotease</keyword>
<evidence type="ECO:0000259" key="14">
    <source>
        <dbReference type="Pfam" id="PF02163"/>
    </source>
</evidence>
<evidence type="ECO:0000313" key="16">
    <source>
        <dbReference type="Proteomes" id="UP001500908"/>
    </source>
</evidence>
<comment type="cofactor">
    <cofactor evidence="1">
        <name>Zn(2+)</name>
        <dbReference type="ChEBI" id="CHEBI:29105"/>
    </cofactor>
</comment>
<evidence type="ECO:0000256" key="11">
    <source>
        <dbReference type="ARBA" id="ARBA00023049"/>
    </source>
</evidence>
<feature type="transmembrane region" description="Helical" evidence="13">
    <location>
        <begin position="140"/>
        <end position="161"/>
    </location>
</feature>
<evidence type="ECO:0000256" key="1">
    <source>
        <dbReference type="ARBA" id="ARBA00001947"/>
    </source>
</evidence>
<evidence type="ECO:0000256" key="2">
    <source>
        <dbReference type="ARBA" id="ARBA00004651"/>
    </source>
</evidence>
<feature type="transmembrane region" description="Helical" evidence="13">
    <location>
        <begin position="251"/>
        <end position="270"/>
    </location>
</feature>
<keyword evidence="6 13" id="KW-0812">Transmembrane</keyword>
<evidence type="ECO:0000256" key="7">
    <source>
        <dbReference type="ARBA" id="ARBA00022723"/>
    </source>
</evidence>
<keyword evidence="12 13" id="KW-0472">Membrane</keyword>
<keyword evidence="16" id="KW-1185">Reference proteome</keyword>
<dbReference type="GO" id="GO:0008233">
    <property type="term" value="F:peptidase activity"/>
    <property type="evidence" value="ECO:0007669"/>
    <property type="project" value="UniProtKB-KW"/>
</dbReference>
<dbReference type="RefSeq" id="WP_344970369.1">
    <property type="nucleotide sequence ID" value="NZ_BAABDD010000008.1"/>
</dbReference>
<keyword evidence="4" id="KW-1003">Cell membrane</keyword>
<feature type="domain" description="Peptidase M50" evidence="14">
    <location>
        <begin position="98"/>
        <end position="194"/>
    </location>
</feature>
<gene>
    <name evidence="15" type="ORF">GCM10022402_21410</name>
</gene>
<feature type="transmembrane region" description="Helical" evidence="13">
    <location>
        <begin position="206"/>
        <end position="230"/>
    </location>
</feature>
<evidence type="ECO:0000313" key="15">
    <source>
        <dbReference type="EMBL" id="GAA3741329.1"/>
    </source>
</evidence>
<dbReference type="PANTHER" id="PTHR35864:SF1">
    <property type="entry name" value="ZINC METALLOPROTEASE YWHC-RELATED"/>
    <property type="match status" value="1"/>
</dbReference>
<evidence type="ECO:0000256" key="8">
    <source>
        <dbReference type="ARBA" id="ARBA00022801"/>
    </source>
</evidence>
<evidence type="ECO:0000256" key="9">
    <source>
        <dbReference type="ARBA" id="ARBA00022833"/>
    </source>
</evidence>
<comment type="subcellular location">
    <subcellularLocation>
        <location evidence="2">Cell membrane</location>
        <topology evidence="2">Multi-pass membrane protein</topology>
    </subcellularLocation>
</comment>
<accession>A0ABP7FQE1</accession>
<comment type="caution">
    <text evidence="15">The sequence shown here is derived from an EMBL/GenBank/DDBJ whole genome shotgun (WGS) entry which is preliminary data.</text>
</comment>
<dbReference type="InterPro" id="IPR044537">
    <property type="entry name" value="Rip2-like"/>
</dbReference>
<dbReference type="InterPro" id="IPR008915">
    <property type="entry name" value="Peptidase_M50"/>
</dbReference>
<keyword evidence="5 15" id="KW-0645">Protease</keyword>
<protein>
    <submittedName>
        <fullName evidence="15">Site-2 protease family protein</fullName>
    </submittedName>
</protein>
<evidence type="ECO:0000256" key="10">
    <source>
        <dbReference type="ARBA" id="ARBA00022989"/>
    </source>
</evidence>
<comment type="similarity">
    <text evidence="3">Belongs to the peptidase M50B family.</text>
</comment>
<dbReference type="InterPro" id="IPR052348">
    <property type="entry name" value="Metallopeptidase_M50B"/>
</dbReference>
<dbReference type="Proteomes" id="UP001500908">
    <property type="component" value="Unassembled WGS sequence"/>
</dbReference>
<feature type="transmembrane region" description="Helical" evidence="13">
    <location>
        <begin position="85"/>
        <end position="104"/>
    </location>
</feature>
<feature type="transmembrane region" description="Helical" evidence="13">
    <location>
        <begin position="173"/>
        <end position="194"/>
    </location>
</feature>
<evidence type="ECO:0000256" key="12">
    <source>
        <dbReference type="ARBA" id="ARBA00023136"/>
    </source>
</evidence>
<keyword evidence="9" id="KW-0862">Zinc</keyword>
<evidence type="ECO:0000256" key="3">
    <source>
        <dbReference type="ARBA" id="ARBA00007931"/>
    </source>
</evidence>